<evidence type="ECO:0000313" key="8">
    <source>
        <dbReference type="Proteomes" id="UP000254040"/>
    </source>
</evidence>
<reference evidence="6 8" key="2">
    <citation type="submission" date="2018-06" db="EMBL/GenBank/DDBJ databases">
        <authorList>
            <consortium name="Pathogen Informatics"/>
            <person name="Doyle S."/>
        </authorList>
    </citation>
    <scope>NUCLEOTIDE SEQUENCE [LARGE SCALE GENOMIC DNA]</scope>
    <source>
        <strain evidence="6 8">NCTC12239</strain>
    </source>
</reference>
<dbReference type="STRING" id="39962.Lmor_0524"/>
<dbReference type="GO" id="GO:0003677">
    <property type="term" value="F:DNA binding"/>
    <property type="evidence" value="ECO:0007669"/>
    <property type="project" value="UniProtKB-KW"/>
</dbReference>
<feature type="domain" description="HTH luxR-type" evidence="4">
    <location>
        <begin position="168"/>
        <end position="233"/>
    </location>
</feature>
<dbReference type="SUPFAM" id="SSF46894">
    <property type="entry name" value="C-terminal effector domain of the bipartite response regulators"/>
    <property type="match status" value="1"/>
</dbReference>
<evidence type="ECO:0000256" key="1">
    <source>
        <dbReference type="ARBA" id="ARBA00023015"/>
    </source>
</evidence>
<evidence type="ECO:0000256" key="2">
    <source>
        <dbReference type="ARBA" id="ARBA00023125"/>
    </source>
</evidence>
<keyword evidence="7" id="KW-1185">Reference proteome</keyword>
<sequence>MNISNEFVFSRYKKGIVLLPPETMTETAHLSVENILKQPFSIYFVKGNDCSLGKINSTCAQNCGFDSEFSAIGKIASDFLNKESAHFAVAVDKTVMAQETVNICEHMLEHNEGTSYQYLTIKSPWYQQQNVVGVFGCSIMLGLHPLAESLQCIAELGLLSANVFKTVVAKDRASLSKQELSLAKLLITGLTAKEMAKRVNLSHRTVETYLINIKAKLQCKNKTELVIKLADLLGYSRY</sequence>
<dbReference type="PANTHER" id="PTHR44688">
    <property type="entry name" value="DNA-BINDING TRANSCRIPTIONAL ACTIVATOR DEVR_DOSR"/>
    <property type="match status" value="1"/>
</dbReference>
<evidence type="ECO:0000313" key="6">
    <source>
        <dbReference type="EMBL" id="STX61693.1"/>
    </source>
</evidence>
<dbReference type="InterPro" id="IPR016032">
    <property type="entry name" value="Sig_transdc_resp-reg_C-effctor"/>
</dbReference>
<dbReference type="InterPro" id="IPR000792">
    <property type="entry name" value="Tscrpt_reg_LuxR_C"/>
</dbReference>
<organism evidence="6 8">
    <name type="scientific">Legionella moravica</name>
    <dbReference type="NCBI Taxonomy" id="39962"/>
    <lineage>
        <taxon>Bacteria</taxon>
        <taxon>Pseudomonadati</taxon>
        <taxon>Pseudomonadota</taxon>
        <taxon>Gammaproteobacteria</taxon>
        <taxon>Legionellales</taxon>
        <taxon>Legionellaceae</taxon>
        <taxon>Legionella</taxon>
    </lineage>
</organism>
<name>A0A378JSS0_9GAMM</name>
<dbReference type="AlphaFoldDB" id="A0A378JSS0"/>
<dbReference type="EMBL" id="LNYN01000012">
    <property type="protein sequence ID" value="KTD37661.1"/>
    <property type="molecule type" value="Genomic_DNA"/>
</dbReference>
<protein>
    <submittedName>
        <fullName evidence="6">Transcriptional regulator LuxR</fullName>
    </submittedName>
</protein>
<dbReference type="Gene3D" id="1.10.10.10">
    <property type="entry name" value="Winged helix-like DNA-binding domain superfamily/Winged helix DNA-binding domain"/>
    <property type="match status" value="1"/>
</dbReference>
<dbReference type="GO" id="GO:0006355">
    <property type="term" value="P:regulation of DNA-templated transcription"/>
    <property type="evidence" value="ECO:0007669"/>
    <property type="project" value="InterPro"/>
</dbReference>
<dbReference type="Proteomes" id="UP000254040">
    <property type="component" value="Unassembled WGS sequence"/>
</dbReference>
<evidence type="ECO:0000313" key="7">
    <source>
        <dbReference type="Proteomes" id="UP000054985"/>
    </source>
</evidence>
<dbReference type="PRINTS" id="PR00038">
    <property type="entry name" value="HTHLUXR"/>
</dbReference>
<keyword evidence="1" id="KW-0805">Transcription regulation</keyword>
<dbReference type="Pfam" id="PF00196">
    <property type="entry name" value="GerE"/>
    <property type="match status" value="1"/>
</dbReference>
<gene>
    <name evidence="5" type="ORF">Lmor_0524</name>
    <name evidence="6" type="ORF">NCTC12239_00610</name>
</gene>
<dbReference type="RefSeq" id="WP_028384146.1">
    <property type="nucleotide sequence ID" value="NZ_CAAAJG010000034.1"/>
</dbReference>
<dbReference type="InterPro" id="IPR036388">
    <property type="entry name" value="WH-like_DNA-bd_sf"/>
</dbReference>
<evidence type="ECO:0000256" key="3">
    <source>
        <dbReference type="ARBA" id="ARBA00023163"/>
    </source>
</evidence>
<reference evidence="5 7" key="1">
    <citation type="submission" date="2015-11" db="EMBL/GenBank/DDBJ databases">
        <title>Genomic analysis of 38 Legionella species identifies large and diverse effector repertoires.</title>
        <authorList>
            <person name="Burstein D."/>
            <person name="Amaro F."/>
            <person name="Zusman T."/>
            <person name="Lifshitz Z."/>
            <person name="Cohen O."/>
            <person name="Gilbert J.A."/>
            <person name="Pupko T."/>
            <person name="Shuman H.A."/>
            <person name="Segal G."/>
        </authorList>
    </citation>
    <scope>NUCLEOTIDE SEQUENCE [LARGE SCALE GENOMIC DNA]</scope>
    <source>
        <strain evidence="5 7">ATCC 43877</strain>
    </source>
</reference>
<dbReference type="PANTHER" id="PTHR44688:SF16">
    <property type="entry name" value="DNA-BINDING TRANSCRIPTIONAL ACTIVATOR DEVR_DOSR"/>
    <property type="match status" value="1"/>
</dbReference>
<proteinExistence type="predicted"/>
<dbReference type="OrthoDB" id="5654355at2"/>
<dbReference type="Gene3D" id="3.30.450.20">
    <property type="entry name" value="PAS domain"/>
    <property type="match status" value="1"/>
</dbReference>
<dbReference type="SMART" id="SM00421">
    <property type="entry name" value="HTH_LUXR"/>
    <property type="match status" value="1"/>
</dbReference>
<dbReference type="EMBL" id="UGOG01000001">
    <property type="protein sequence ID" value="STX61693.1"/>
    <property type="molecule type" value="Genomic_DNA"/>
</dbReference>
<keyword evidence="3" id="KW-0804">Transcription</keyword>
<evidence type="ECO:0000313" key="5">
    <source>
        <dbReference type="EMBL" id="KTD37661.1"/>
    </source>
</evidence>
<keyword evidence="2" id="KW-0238">DNA-binding</keyword>
<dbReference type="PROSITE" id="PS50043">
    <property type="entry name" value="HTH_LUXR_2"/>
    <property type="match status" value="1"/>
</dbReference>
<evidence type="ECO:0000259" key="4">
    <source>
        <dbReference type="PROSITE" id="PS50043"/>
    </source>
</evidence>
<dbReference type="Proteomes" id="UP000054985">
    <property type="component" value="Unassembled WGS sequence"/>
</dbReference>
<dbReference type="CDD" id="cd06170">
    <property type="entry name" value="LuxR_C_like"/>
    <property type="match status" value="1"/>
</dbReference>
<accession>A0A378JSS0</accession>